<name>A0ABQ4JQ38_SALAC</name>
<evidence type="ECO:0000256" key="1">
    <source>
        <dbReference type="SAM" id="MobiDB-lite"/>
    </source>
</evidence>
<feature type="region of interest" description="Disordered" evidence="1">
    <location>
        <begin position="50"/>
        <end position="76"/>
    </location>
</feature>
<gene>
    <name evidence="2" type="ORF">Sar04_16130</name>
</gene>
<keyword evidence="3" id="KW-1185">Reference proteome</keyword>
<accession>A0ABQ4JQ38</accession>
<evidence type="ECO:0000313" key="2">
    <source>
        <dbReference type="EMBL" id="GIM84191.1"/>
    </source>
</evidence>
<sequence>MPCSPGPAPPSGCPARHCGSAIGQPLAGAVRLLSAGTWFGEFIGGTERAKPGERKATLDGALRSPAPGNRHNGPYRTVTGDLVVDTTGRGSRRARAGTRKGCWWSATPPALPTRRTAWMGNAYMPRLQAAAAHDGQLTVSFPRAAGLVDPPQALMRPSVASRVLRAGRQ</sequence>
<dbReference type="EMBL" id="BOQM01000009">
    <property type="protein sequence ID" value="GIM84191.1"/>
    <property type="molecule type" value="Genomic_DNA"/>
</dbReference>
<proteinExistence type="predicted"/>
<dbReference type="Proteomes" id="UP000677457">
    <property type="component" value="Unassembled WGS sequence"/>
</dbReference>
<evidence type="ECO:0000313" key="3">
    <source>
        <dbReference type="Proteomes" id="UP000677457"/>
    </source>
</evidence>
<protein>
    <submittedName>
        <fullName evidence="2">Uncharacterized protein</fullName>
    </submittedName>
</protein>
<comment type="caution">
    <text evidence="2">The sequence shown here is derived from an EMBL/GenBank/DDBJ whole genome shotgun (WGS) entry which is preliminary data.</text>
</comment>
<reference evidence="2 3" key="1">
    <citation type="submission" date="2021-03" db="EMBL/GenBank/DDBJ databases">
        <title>Whole genome shotgun sequence of Salinispora arenicola NBRC 105043.</title>
        <authorList>
            <person name="Komaki H."/>
            <person name="Tamura T."/>
        </authorList>
    </citation>
    <scope>NUCLEOTIDE SEQUENCE [LARGE SCALE GENOMIC DNA]</scope>
    <source>
        <strain evidence="2 3">NBRC 105043</strain>
    </source>
</reference>
<organism evidence="2 3">
    <name type="scientific">Salinispora arenicola</name>
    <dbReference type="NCBI Taxonomy" id="168697"/>
    <lineage>
        <taxon>Bacteria</taxon>
        <taxon>Bacillati</taxon>
        <taxon>Actinomycetota</taxon>
        <taxon>Actinomycetes</taxon>
        <taxon>Micromonosporales</taxon>
        <taxon>Micromonosporaceae</taxon>
        <taxon>Salinispora</taxon>
    </lineage>
</organism>